<evidence type="ECO:0000256" key="1">
    <source>
        <dbReference type="SAM" id="MobiDB-lite"/>
    </source>
</evidence>
<dbReference type="EMBL" id="ANAH02000073">
    <property type="protein sequence ID" value="EPX55190.1"/>
    <property type="molecule type" value="Genomic_DNA"/>
</dbReference>
<gene>
    <name evidence="2" type="ORF">D187_009397</name>
</gene>
<feature type="region of interest" description="Disordered" evidence="1">
    <location>
        <begin position="1"/>
        <end position="41"/>
    </location>
</feature>
<feature type="compositionally biased region" description="Pro residues" evidence="1">
    <location>
        <begin position="13"/>
        <end position="30"/>
    </location>
</feature>
<comment type="caution">
    <text evidence="2">The sequence shown here is derived from an EMBL/GenBank/DDBJ whole genome shotgun (WGS) entry which is preliminary data.</text>
</comment>
<protein>
    <submittedName>
        <fullName evidence="2">Uncharacterized protein</fullName>
    </submittedName>
</protein>
<keyword evidence="3" id="KW-1185">Reference proteome</keyword>
<dbReference type="AlphaFoldDB" id="S9NSW9"/>
<organism evidence="2 3">
    <name type="scientific">Cystobacter fuscus (strain ATCC 25194 / DSM 2262 / NBRC 100088 / M29)</name>
    <dbReference type="NCBI Taxonomy" id="1242864"/>
    <lineage>
        <taxon>Bacteria</taxon>
        <taxon>Pseudomonadati</taxon>
        <taxon>Myxococcota</taxon>
        <taxon>Myxococcia</taxon>
        <taxon>Myxococcales</taxon>
        <taxon>Cystobacterineae</taxon>
        <taxon>Archangiaceae</taxon>
        <taxon>Cystobacter</taxon>
    </lineage>
</organism>
<reference evidence="2" key="1">
    <citation type="submission" date="2013-05" db="EMBL/GenBank/DDBJ databases">
        <title>Genome assembly of Cystobacter fuscus DSM 2262.</title>
        <authorList>
            <person name="Sharma G."/>
            <person name="Khatri I."/>
            <person name="Kaur C."/>
            <person name="Mayilraj S."/>
            <person name="Subramanian S."/>
        </authorList>
    </citation>
    <scope>NUCLEOTIDE SEQUENCE [LARGE SCALE GENOMIC DNA]</scope>
    <source>
        <strain evidence="2">DSM 2262</strain>
    </source>
</reference>
<dbReference type="Proteomes" id="UP000011682">
    <property type="component" value="Unassembled WGS sequence"/>
</dbReference>
<sequence>MRPLIPVAEPGHAPSPPGPPPTRPPAPRSPHPTGLLRITVF</sequence>
<proteinExistence type="predicted"/>
<name>S9NSW9_CYSF2</name>
<evidence type="ECO:0000313" key="2">
    <source>
        <dbReference type="EMBL" id="EPX55190.1"/>
    </source>
</evidence>
<accession>S9NSW9</accession>
<evidence type="ECO:0000313" key="3">
    <source>
        <dbReference type="Proteomes" id="UP000011682"/>
    </source>
</evidence>